<proteinExistence type="predicted"/>
<name>C0W1J0_9ACTO</name>
<evidence type="ECO:0000313" key="3">
    <source>
        <dbReference type="EMBL" id="EEH63356.1"/>
    </source>
</evidence>
<dbReference type="STRING" id="525245.HMPREF0044_1280"/>
<dbReference type="GO" id="GO:0003700">
    <property type="term" value="F:DNA-binding transcription factor activity"/>
    <property type="evidence" value="ECO:0007669"/>
    <property type="project" value="InterPro"/>
</dbReference>
<evidence type="ECO:0000259" key="2">
    <source>
        <dbReference type="PROSITE" id="PS50937"/>
    </source>
</evidence>
<dbReference type="InterPro" id="IPR047057">
    <property type="entry name" value="MerR_fam"/>
</dbReference>
<dbReference type="Pfam" id="PF13411">
    <property type="entry name" value="MerR_1"/>
    <property type="match status" value="1"/>
</dbReference>
<dbReference type="HOGENOM" id="CLU_053650_0_0_11"/>
<protein>
    <submittedName>
        <fullName evidence="3">Transcriptional regulator, MerR family</fullName>
    </submittedName>
</protein>
<dbReference type="SUPFAM" id="SSF46955">
    <property type="entry name" value="Putative DNA-binding domain"/>
    <property type="match status" value="1"/>
</dbReference>
<sequence length="250" mass="28066">MSNAVKKVEESVSESVSWPQSVSHEPIYTIGQLIAEVQKEFPALSPSKMRYLEDTGLITPFRLPSGYRKYSLADVERVRYILEMQRDTFTPLKVILEKLSALDLGHEVEAVVPRTRVVAENGVVATPAKAFISVRELCDLTGVSKTEVEELTQIGLIAPDLAGYFPTQTIRVVQAILKLKEMGISSRLLRPVRTSADRHADLIEQIVSQTRARNRSNDREKAYAQSRELAVAVTELYQELLRVTVDRLNS</sequence>
<dbReference type="SMART" id="SM00422">
    <property type="entry name" value="HTH_MERR"/>
    <property type="match status" value="1"/>
</dbReference>
<dbReference type="CDD" id="cd00592">
    <property type="entry name" value="HTH_MerR-like"/>
    <property type="match status" value="1"/>
</dbReference>
<dbReference type="AlphaFoldDB" id="C0W1J0"/>
<keyword evidence="1" id="KW-0238">DNA-binding</keyword>
<reference evidence="3 4" key="1">
    <citation type="submission" date="2009-01" db="EMBL/GenBank/DDBJ databases">
        <authorList>
            <person name="Qin X."/>
            <person name="Bachman B."/>
            <person name="Battles P."/>
            <person name="Bell A."/>
            <person name="Bess C."/>
            <person name="Bickham C."/>
            <person name="Chaboub L."/>
            <person name="Chen D."/>
            <person name="Coyle M."/>
            <person name="Deiros D.R."/>
            <person name="Dinh H."/>
            <person name="Forbes L."/>
            <person name="Fowler G."/>
            <person name="Francisco L."/>
            <person name="Fu Q."/>
            <person name="Gubbala S."/>
            <person name="Hale W."/>
            <person name="Han Y."/>
            <person name="Hemphill L."/>
            <person name="Highlander S.K."/>
            <person name="Hirani K."/>
            <person name="Hogues M."/>
            <person name="Jackson L."/>
            <person name="Jakkamsetti A."/>
            <person name="Javaid M."/>
            <person name="Jiang H."/>
            <person name="Korchina V."/>
            <person name="Kovar C."/>
            <person name="Lara F."/>
            <person name="Lee S."/>
            <person name="Mata R."/>
            <person name="Mathew T."/>
            <person name="Moen C."/>
            <person name="Morales K."/>
            <person name="Munidasa M."/>
            <person name="Nazareth L."/>
            <person name="Ngo R."/>
            <person name="Nguyen L."/>
            <person name="Okwuonu G."/>
            <person name="Ongeri F."/>
            <person name="Patil S."/>
            <person name="Petrosino J."/>
            <person name="Pham C."/>
            <person name="Pham P."/>
            <person name="Pu L.-L."/>
            <person name="Puazo M."/>
            <person name="Raj R."/>
            <person name="Reid J."/>
            <person name="Rouhana J."/>
            <person name="Saada N."/>
            <person name="Shang Y."/>
            <person name="Simmons D."/>
            <person name="Thornton R."/>
            <person name="Warren J."/>
            <person name="Weissenberger G."/>
            <person name="Zhang J."/>
            <person name="Zhang L."/>
            <person name="Zhou C."/>
            <person name="Zhu D."/>
            <person name="Muzny D."/>
            <person name="Worley K."/>
            <person name="Gibbs R."/>
        </authorList>
    </citation>
    <scope>NUCLEOTIDE SEQUENCE [LARGE SCALE GENOMIC DNA]</scope>
    <source>
        <strain evidence="3 4">DSM 15436</strain>
    </source>
</reference>
<dbReference type="RefSeq" id="WP_006546138.1">
    <property type="nucleotide sequence ID" value="NZ_DS999540.1"/>
</dbReference>
<dbReference type="InterPro" id="IPR009061">
    <property type="entry name" value="DNA-bd_dom_put_sf"/>
</dbReference>
<dbReference type="Proteomes" id="UP000010301">
    <property type="component" value="Unassembled WGS sequence"/>
</dbReference>
<dbReference type="EMBL" id="ACFG01000034">
    <property type="protein sequence ID" value="EEH63356.1"/>
    <property type="molecule type" value="Genomic_DNA"/>
</dbReference>
<dbReference type="GO" id="GO:0003677">
    <property type="term" value="F:DNA binding"/>
    <property type="evidence" value="ECO:0007669"/>
    <property type="project" value="UniProtKB-KW"/>
</dbReference>
<dbReference type="PANTHER" id="PTHR30204">
    <property type="entry name" value="REDOX-CYCLING DRUG-SENSING TRANSCRIPTIONAL ACTIVATOR SOXR"/>
    <property type="match status" value="1"/>
</dbReference>
<evidence type="ECO:0000313" key="4">
    <source>
        <dbReference type="Proteomes" id="UP000010301"/>
    </source>
</evidence>
<dbReference type="PROSITE" id="PS50937">
    <property type="entry name" value="HTH_MERR_2"/>
    <property type="match status" value="1"/>
</dbReference>
<accession>C0W1J0</accession>
<feature type="domain" description="HTH merR-type" evidence="2">
    <location>
        <begin position="50"/>
        <end position="101"/>
    </location>
</feature>
<gene>
    <name evidence="3" type="ORF">HMPREF0044_1280</name>
</gene>
<dbReference type="PANTHER" id="PTHR30204:SF89">
    <property type="entry name" value="HTH MERR-TYPE DOMAIN-CONTAINING PROTEIN"/>
    <property type="match status" value="1"/>
</dbReference>
<organism evidence="3 4">
    <name type="scientific">Gleimia coleocanis DSM 15436</name>
    <dbReference type="NCBI Taxonomy" id="525245"/>
    <lineage>
        <taxon>Bacteria</taxon>
        <taxon>Bacillati</taxon>
        <taxon>Actinomycetota</taxon>
        <taxon>Actinomycetes</taxon>
        <taxon>Actinomycetales</taxon>
        <taxon>Actinomycetaceae</taxon>
        <taxon>Gleimia</taxon>
    </lineage>
</organism>
<comment type="caution">
    <text evidence="3">The sequence shown here is derived from an EMBL/GenBank/DDBJ whole genome shotgun (WGS) entry which is preliminary data.</text>
</comment>
<evidence type="ECO:0000256" key="1">
    <source>
        <dbReference type="ARBA" id="ARBA00023125"/>
    </source>
</evidence>
<dbReference type="OrthoDB" id="3191171at2"/>
<dbReference type="eggNOG" id="COG0789">
    <property type="taxonomic scope" value="Bacteria"/>
</dbReference>
<dbReference type="Gene3D" id="1.10.1660.10">
    <property type="match status" value="1"/>
</dbReference>
<keyword evidence="4" id="KW-1185">Reference proteome</keyword>
<dbReference type="InterPro" id="IPR000551">
    <property type="entry name" value="MerR-type_HTH_dom"/>
</dbReference>